<feature type="region of interest" description="Disordered" evidence="1">
    <location>
        <begin position="21"/>
        <end position="47"/>
    </location>
</feature>
<dbReference type="EMBL" id="CP001157">
    <property type="protein sequence ID" value="ACO78104.1"/>
    <property type="molecule type" value="Genomic_DNA"/>
</dbReference>
<name>C1DDY3_AZOVD</name>
<protein>
    <submittedName>
        <fullName evidence="2">Uncharacterized protein</fullName>
    </submittedName>
</protein>
<dbReference type="AlphaFoldDB" id="C1DDY3"/>
<dbReference type="STRING" id="322710.Avin_18920"/>
<gene>
    <name evidence="2" type="ordered locus">Avin_18920</name>
</gene>
<dbReference type="Proteomes" id="UP000002424">
    <property type="component" value="Chromosome"/>
</dbReference>
<dbReference type="KEGG" id="avn:Avin_18920"/>
<dbReference type="EnsemblBacteria" id="ACO78104">
    <property type="protein sequence ID" value="ACO78104"/>
    <property type="gene ID" value="Avin_18920"/>
</dbReference>
<feature type="compositionally biased region" description="Basic residues" evidence="1">
    <location>
        <begin position="28"/>
        <end position="47"/>
    </location>
</feature>
<keyword evidence="3" id="KW-1185">Reference proteome</keyword>
<organism evidence="2 3">
    <name type="scientific">Azotobacter vinelandii (strain DJ / ATCC BAA-1303)</name>
    <dbReference type="NCBI Taxonomy" id="322710"/>
    <lineage>
        <taxon>Bacteria</taxon>
        <taxon>Pseudomonadati</taxon>
        <taxon>Pseudomonadota</taxon>
        <taxon>Gammaproteobacteria</taxon>
        <taxon>Pseudomonadales</taxon>
        <taxon>Pseudomonadaceae</taxon>
        <taxon>Azotobacter</taxon>
    </lineage>
</organism>
<evidence type="ECO:0000256" key="1">
    <source>
        <dbReference type="SAM" id="MobiDB-lite"/>
    </source>
</evidence>
<proteinExistence type="predicted"/>
<evidence type="ECO:0000313" key="3">
    <source>
        <dbReference type="Proteomes" id="UP000002424"/>
    </source>
</evidence>
<accession>C1DDY3</accession>
<sequence length="74" mass="8053">MPQAVSACLLARLLILTDPQRDPSSHGLGRRLGVHGRHLPAARPKRPVTRGVLAGQRPFSVIFYRLAAGKVSFL</sequence>
<reference evidence="2 3" key="1">
    <citation type="journal article" date="2009" name="J. Bacteriol.">
        <title>Genome sequence of Azotobacter vinelandii, an obligate aerobe specialized to support diverse anaerobic metabolic processes.</title>
        <authorList>
            <person name="Setubal J.C."/>
            <person name="dos Santos P."/>
            <person name="Goldman B.S."/>
            <person name="Ertesvag H."/>
            <person name="Espin G."/>
            <person name="Rubio L.M."/>
            <person name="Valla S."/>
            <person name="Almeida N.F."/>
            <person name="Balasubramanian D."/>
            <person name="Cromes L."/>
            <person name="Curatti L."/>
            <person name="Du Z."/>
            <person name="Godsy E."/>
            <person name="Goodner B."/>
            <person name="Hellner-Burris K."/>
            <person name="Hernandez J.A."/>
            <person name="Houmiel K."/>
            <person name="Imperial J."/>
            <person name="Kennedy C."/>
            <person name="Larson T.J."/>
            <person name="Latreille P."/>
            <person name="Ligon L.S."/>
            <person name="Lu J."/>
            <person name="Maerk M."/>
            <person name="Miller N.M."/>
            <person name="Norton S."/>
            <person name="O'Carroll I.P."/>
            <person name="Paulsen I."/>
            <person name="Raulfs E.C."/>
            <person name="Roemer R."/>
            <person name="Rosser J."/>
            <person name="Segura D."/>
            <person name="Slater S."/>
            <person name="Stricklin S.L."/>
            <person name="Studholme D.J."/>
            <person name="Sun J."/>
            <person name="Viana C.J."/>
            <person name="Wallin E."/>
            <person name="Wang B."/>
            <person name="Wheeler C."/>
            <person name="Zhu H."/>
            <person name="Dean D.R."/>
            <person name="Dixon R."/>
            <person name="Wood D."/>
        </authorList>
    </citation>
    <scope>NUCLEOTIDE SEQUENCE [LARGE SCALE GENOMIC DNA]</scope>
    <source>
        <strain evidence="3">DJ / ATCC BAA-1303</strain>
    </source>
</reference>
<dbReference type="HOGENOM" id="CLU_2679758_0_0_6"/>
<evidence type="ECO:0000313" key="2">
    <source>
        <dbReference type="EMBL" id="ACO78104.1"/>
    </source>
</evidence>